<organism evidence="1 2">
    <name type="scientific">Acidisarcina polymorpha</name>
    <dbReference type="NCBI Taxonomy" id="2211140"/>
    <lineage>
        <taxon>Bacteria</taxon>
        <taxon>Pseudomonadati</taxon>
        <taxon>Acidobacteriota</taxon>
        <taxon>Terriglobia</taxon>
        <taxon>Terriglobales</taxon>
        <taxon>Acidobacteriaceae</taxon>
        <taxon>Acidisarcina</taxon>
    </lineage>
</organism>
<proteinExistence type="predicted"/>
<evidence type="ECO:0000313" key="1">
    <source>
        <dbReference type="EMBL" id="AXC16292.1"/>
    </source>
</evidence>
<protein>
    <submittedName>
        <fullName evidence="1">Uncharacterized protein</fullName>
    </submittedName>
</protein>
<dbReference type="AlphaFoldDB" id="A0A2Z5GAL5"/>
<gene>
    <name evidence="1" type="ORF">ACPOL_7100</name>
</gene>
<dbReference type="Proteomes" id="UP000253606">
    <property type="component" value="Plasmid pACPOL4"/>
</dbReference>
<name>A0A2Z5GAL5_9BACT</name>
<keyword evidence="1" id="KW-0614">Plasmid</keyword>
<geneLocation type="plasmid" evidence="2">
    <name>pacpol4</name>
</geneLocation>
<dbReference type="EMBL" id="CP030843">
    <property type="protein sequence ID" value="AXC16292.1"/>
    <property type="molecule type" value="Genomic_DNA"/>
</dbReference>
<sequence length="118" mass="13819">MSRIDELKQDVRILEAQFKSKMDQLYAAESALFHIKTGDLLQLEEGTYGHSKRTVYIVSRIIFSLRGESILFGHKQLKDRRSFHHREVRVCLDFEEPTVIGRVEDWRGLCANTVLKRL</sequence>
<evidence type="ECO:0000313" key="2">
    <source>
        <dbReference type="Proteomes" id="UP000253606"/>
    </source>
</evidence>
<reference evidence="1 2" key="1">
    <citation type="journal article" date="2018" name="Front. Microbiol.">
        <title>Hydrolytic Capabilities as a Key to Environmental Success: Chitinolytic and Cellulolytic Acidobacteria From Acidic Sub-arctic Soils and Boreal Peatlands.</title>
        <authorList>
            <person name="Belova S.E."/>
            <person name="Ravin N.V."/>
            <person name="Pankratov T.A."/>
            <person name="Rakitin A.L."/>
            <person name="Ivanova A.A."/>
            <person name="Beletsky A.V."/>
            <person name="Mardanov A.V."/>
            <person name="Sinninghe Damste J.S."/>
            <person name="Dedysh S.N."/>
        </authorList>
    </citation>
    <scope>NUCLEOTIDE SEQUENCE [LARGE SCALE GENOMIC DNA]</scope>
    <source>
        <strain evidence="1 2">SBC82</strain>
        <plasmid evidence="2">pacpol4</plasmid>
    </source>
</reference>
<keyword evidence="2" id="KW-1185">Reference proteome</keyword>
<dbReference type="KEGG" id="abas:ACPOL_7100"/>
<accession>A0A2Z5GAL5</accession>